<protein>
    <submittedName>
        <fullName evidence="1">Phosphopantothenate--cysteine_ligase</fullName>
    </submittedName>
</protein>
<proteinExistence type="predicted"/>
<dbReference type="Gene3D" id="3.40.50.10300">
    <property type="entry name" value="CoaB-like"/>
    <property type="match status" value="1"/>
</dbReference>
<dbReference type="Proteomes" id="UP000319462">
    <property type="component" value="Chromosome 25"/>
</dbReference>
<gene>
    <name evidence="1" type="ORF">LBRM2904_25.1980</name>
</gene>
<dbReference type="GO" id="GO:0015937">
    <property type="term" value="P:coenzyme A biosynthetic process"/>
    <property type="evidence" value="ECO:0007669"/>
    <property type="project" value="UniProtKB-ARBA"/>
</dbReference>
<dbReference type="GO" id="GO:0016874">
    <property type="term" value="F:ligase activity"/>
    <property type="evidence" value="ECO:0007669"/>
    <property type="project" value="UniProtKB-KW"/>
</dbReference>
<keyword evidence="1" id="KW-0436">Ligase</keyword>
<evidence type="ECO:0000313" key="1">
    <source>
        <dbReference type="EMBL" id="SYZ66606.1"/>
    </source>
</evidence>
<dbReference type="SUPFAM" id="SSF102645">
    <property type="entry name" value="CoaB-like"/>
    <property type="match status" value="1"/>
</dbReference>
<name>A0A3P3Z8N8_LEIBR</name>
<dbReference type="EMBL" id="LS997624">
    <property type="protein sequence ID" value="SYZ66606.1"/>
    <property type="molecule type" value="Genomic_DNA"/>
</dbReference>
<accession>A0A3P3Z8N8</accession>
<dbReference type="AlphaFoldDB" id="A0A3P3Z8N8"/>
<organism evidence="1">
    <name type="scientific">Leishmania braziliensis MHOM/BR/75/M2904</name>
    <dbReference type="NCBI Taxonomy" id="420245"/>
    <lineage>
        <taxon>Eukaryota</taxon>
        <taxon>Discoba</taxon>
        <taxon>Euglenozoa</taxon>
        <taxon>Kinetoplastea</taxon>
        <taxon>Metakinetoplastina</taxon>
        <taxon>Trypanosomatida</taxon>
        <taxon>Trypanosomatidae</taxon>
        <taxon>Leishmaniinae</taxon>
        <taxon>Leishmania</taxon>
        <taxon>Leishmania braziliensis species complex</taxon>
    </lineage>
</organism>
<dbReference type="InterPro" id="IPR035929">
    <property type="entry name" value="CoaB-like_sf"/>
</dbReference>
<reference evidence="1" key="1">
    <citation type="submission" date="2018-09" db="EMBL/GenBank/DDBJ databases">
        <authorList>
            <person name="Peiro R."/>
            <person name="Begona"/>
            <person name="Cbmso G."/>
            <person name="Lopez M."/>
            <person name="Gonzalez S."/>
        </authorList>
    </citation>
    <scope>NUCLEOTIDE SEQUENCE [LARGE SCALE GENOMIC DNA]</scope>
</reference>
<sequence length="120" mass="13484">MSREKISGGDELTLHLLSVPKVLLLVQQEWLHRAAPGATQPFIVTFKLETSEEAMKRKAISNLHAYRCDAVVANILPSYKEWVLIYTKDSDDSAPLLVRCEAAKTIEAALCDMFIPLSRR</sequence>